<dbReference type="InterPro" id="IPR029058">
    <property type="entry name" value="AB_hydrolase_fold"/>
</dbReference>
<dbReference type="Pfam" id="PF05990">
    <property type="entry name" value="DUF900"/>
    <property type="match status" value="1"/>
</dbReference>
<reference evidence="1" key="1">
    <citation type="journal article" date="2022" name="ISME J.">
        <title>Identification of active gaseous-alkane degraders at natural gas seeps.</title>
        <authorList>
            <person name="Farhan Ul Haque M."/>
            <person name="Hernandez M."/>
            <person name="Crombie A.T."/>
            <person name="Murrell J.C."/>
        </authorList>
    </citation>
    <scope>NUCLEOTIDE SEQUENCE</scope>
    <source>
        <strain evidence="1">PC2</strain>
    </source>
</reference>
<dbReference type="InterPro" id="IPR010297">
    <property type="entry name" value="DUF900_hydrolase"/>
</dbReference>
<dbReference type="PIRSF" id="PIRSF033909">
    <property type="entry name" value="UCP033909"/>
    <property type="match status" value="1"/>
</dbReference>
<sequence length="387" mass="42350">MVPVPSDANAPGTSHVEMVVATTRAKSASRAFLFGGGRATEVSFADMVVSIPPDANRKIGEVEWPRQPPGNPETDFVTLKSEIITKPQAKATLSRLLGVSRAKEALVFVHGFNNLYEDAVYRFAQILHDSGAGADVAPILFTWPSKGKIYAYNYDRDSANYSRDALEKLLRFLQDDPKVKTITVLAHSMGNWVTLEALRQMAIRDGRVAPKIKLVMLADADVDVDVAREQIATLGPERPHIVLFVSENDRALAASRDLWEAPRLGAIDPNVEPYRSMLEQDELSVINMTRLPSHDFFNHGKFAEDPRIVEWIGRRLAAGQVLTDQRVGLGDKIMVGTAGVAGSVGNAAGLVISAPISVVDPETRNHFGDHIDQLSQSVRQIGSDQPR</sequence>
<keyword evidence="1" id="KW-0378">Hydrolase</keyword>
<proteinExistence type="predicted"/>
<keyword evidence="2" id="KW-1185">Reference proteome</keyword>
<dbReference type="SUPFAM" id="SSF53474">
    <property type="entry name" value="alpha/beta-Hydrolases"/>
    <property type="match status" value="1"/>
</dbReference>
<dbReference type="PANTHER" id="PTHR36513">
    <property type="entry name" value="ABC TRANSMEMBRANE TYPE-1 DOMAIN-CONTAINING PROTEIN"/>
    <property type="match status" value="1"/>
</dbReference>
<dbReference type="InterPro" id="IPR014586">
    <property type="entry name" value="UCP033909"/>
</dbReference>
<evidence type="ECO:0000313" key="1">
    <source>
        <dbReference type="EMBL" id="MCI4683642.1"/>
    </source>
</evidence>
<dbReference type="Proteomes" id="UP001139104">
    <property type="component" value="Unassembled WGS sequence"/>
</dbReference>
<dbReference type="RefSeq" id="WP_243067583.1">
    <property type="nucleotide sequence ID" value="NZ_JAIVFK010000009.1"/>
</dbReference>
<gene>
    <name evidence="1" type="ORF">K2U94_12830</name>
</gene>
<name>A0ABS9Z8X2_9HYPH</name>
<comment type="caution">
    <text evidence="1">The sequence shown here is derived from an EMBL/GenBank/DDBJ whole genome shotgun (WGS) entry which is preliminary data.</text>
</comment>
<protein>
    <submittedName>
        <fullName evidence="1">Alpha/beta hydrolase</fullName>
    </submittedName>
</protein>
<dbReference type="GO" id="GO:0016787">
    <property type="term" value="F:hydrolase activity"/>
    <property type="evidence" value="ECO:0007669"/>
    <property type="project" value="UniProtKB-KW"/>
</dbReference>
<evidence type="ECO:0000313" key="2">
    <source>
        <dbReference type="Proteomes" id="UP001139104"/>
    </source>
</evidence>
<dbReference type="EMBL" id="JAIVFP010000001">
    <property type="protein sequence ID" value="MCI4683642.1"/>
    <property type="molecule type" value="Genomic_DNA"/>
</dbReference>
<accession>A0ABS9Z8X2</accession>
<dbReference type="Gene3D" id="3.40.50.1820">
    <property type="entry name" value="alpha/beta hydrolase"/>
    <property type="match status" value="1"/>
</dbReference>
<dbReference type="PANTHER" id="PTHR36513:SF1">
    <property type="entry name" value="TRANSMEMBRANE PROTEIN"/>
    <property type="match status" value="1"/>
</dbReference>
<organism evidence="1 2">
    <name type="scientific">Candidatus Rhodoblastus alkanivorans</name>
    <dbReference type="NCBI Taxonomy" id="2954117"/>
    <lineage>
        <taxon>Bacteria</taxon>
        <taxon>Pseudomonadati</taxon>
        <taxon>Pseudomonadota</taxon>
        <taxon>Alphaproteobacteria</taxon>
        <taxon>Hyphomicrobiales</taxon>
        <taxon>Rhodoblastaceae</taxon>
        <taxon>Rhodoblastus</taxon>
    </lineage>
</organism>